<feature type="domain" description="C2" evidence="6">
    <location>
        <begin position="1084"/>
        <end position="1230"/>
    </location>
</feature>
<dbReference type="PANTHER" id="PTHR30221:SF1">
    <property type="entry name" value="SMALL-CONDUCTANCE MECHANOSENSITIVE CHANNEL"/>
    <property type="match status" value="1"/>
</dbReference>
<protein>
    <recommendedName>
        <fullName evidence="6">C2 domain-containing protein</fullName>
    </recommendedName>
</protein>
<dbReference type="GO" id="GO:0008381">
    <property type="term" value="F:mechanosensitive monoatomic ion channel activity"/>
    <property type="evidence" value="ECO:0007669"/>
    <property type="project" value="InterPro"/>
</dbReference>
<reference evidence="7" key="1">
    <citation type="submission" date="2020-10" db="EMBL/GenBank/DDBJ databases">
        <title>Unveiling of a novel bifunctional photoreceptor, Dualchrome1, isolated from a cosmopolitan green alga.</title>
        <authorList>
            <person name="Suzuki S."/>
            <person name="Kawachi M."/>
        </authorList>
    </citation>
    <scope>NUCLEOTIDE SEQUENCE</scope>
    <source>
        <strain evidence="7">NIES 2893</strain>
    </source>
</reference>
<sequence>MRMSEYFTRRAKGRDGRWATIVLEENGWDSQSLANARISVILQERMGYLVVLRRSLDYSGAYGRVQSGQSHLVMEFWAQRHGIEFGSPHTRCASDDDEKCAVMHLTGYRGGTGLFSNARAFDFTKTGLDRFGGADYYQTYRNATITQNFRPAKLTNASNPFGWDFTIQGSYRCVEEWCNGSNFRTSECSKDPSKCAVMYATSPTDNALLPHLANLENHKLMVETVFEDHNLQDKVMDNIDKEPFIFYTWYPSQFHSRLHSMPRSAESWERISFPQRTAVCKANFDKSSGTGNPTQMEGVTCELGSTPLVIVAHSPKVGSVAHNLLDRALRSIGFVGAVDDKYIESLIARHYNISHSKDVRSKNKDKIDRYAACQEVVNRPDDWVTVIDPVPLEDLLTTSEIATGIVMMVIGLACFIITVLQPPPYMVGLVRLWKRLSRYVVPALNVTGASFLLGGFDQFELDNRRGGEVGHKVLTAFLVTVCCMAANVYVRDGVRLAQAVFKPKSSEDMQSGTGSSYALPIISISVSLMITFGWIIGIAFAAGASKELIVGTFSGLILVVTFALKDIIANFVNSIIFLLEHPYSIGDWVKAGGVEGLVEEIGLTFTRLRGFDQKLYMVPTKNIVGGTVVNTFRAPALRVDCTFTVAFGCPPETLAEFITTLRHEVLKIEHIQDIVSVGVKSFESSGYEIGCYLLTSHAPASDAYKGEHAWAWWDQYNETKTKVSVFIGSLLEEFGLDLGGKKMHLTTAGHNTLRVRHTLANDPDPAEVIRQAAQLRIEQRFNNSVLSPEAAEDLRGAYVYACTVDDLDECPTDETMSSWLEDSQGFCDGRGPPIIALCFTRCEYIVTSHPAKMKQAFISKLAALKKRGGDDTHCDLTATIATTLEGRYTLLAESRNSDTSLIVLCRCDVAISCSVVARSDKEEIPNVHGACAVVIKCGGHSISIIGVAVKAMSTNIEKGVVVHEPTKEERVAHTETALRWTVEALSLQPATMGGADVLHVADASVCLGALPLYSPNYRDYEKIDPLLDSMNAGRCLYGFVRAASSGPACVLHDSRRDKVENFMPMPTLPKEFTRTTNVARSIVRLSADLPKIATSGRNGQFWLHFESLSCEGLVAVNSNYPGGPIVTADPYVRLSSACFAALDGQKGMDGPGHSEIMRQVPTKRRTLTPEWRKAELKPIPTVFSDVSHLKTHSITLAVFDAEFIGQDDPLGFAIVSLANIKLDEPFDFDEDLLIGGTPHGRIRGTLSVNLGPQSVAKRRFKAAVITATAATAKVRGVLKLKGLAGGVTFVAGANAGLRKKASTEDNISLPWDTEQ</sequence>
<feature type="transmembrane region" description="Helical" evidence="5">
    <location>
        <begin position="548"/>
        <end position="564"/>
    </location>
</feature>
<gene>
    <name evidence="7" type="ORF">PPROV_000655300</name>
</gene>
<dbReference type="GO" id="GO:0016020">
    <property type="term" value="C:membrane"/>
    <property type="evidence" value="ECO:0007669"/>
    <property type="project" value="UniProtKB-SubCell"/>
</dbReference>
<dbReference type="InterPro" id="IPR023408">
    <property type="entry name" value="MscS_beta-dom_sf"/>
</dbReference>
<dbReference type="SUPFAM" id="SSF50182">
    <property type="entry name" value="Sm-like ribonucleoproteins"/>
    <property type="match status" value="1"/>
</dbReference>
<dbReference type="Proteomes" id="UP000660262">
    <property type="component" value="Unassembled WGS sequence"/>
</dbReference>
<evidence type="ECO:0000259" key="6">
    <source>
        <dbReference type="PROSITE" id="PS50004"/>
    </source>
</evidence>
<keyword evidence="3 5" id="KW-1133">Transmembrane helix</keyword>
<feature type="transmembrane region" description="Helical" evidence="5">
    <location>
        <begin position="401"/>
        <end position="420"/>
    </location>
</feature>
<dbReference type="InterPro" id="IPR010920">
    <property type="entry name" value="LSM_dom_sf"/>
</dbReference>
<evidence type="ECO:0000256" key="4">
    <source>
        <dbReference type="ARBA" id="ARBA00023136"/>
    </source>
</evidence>
<dbReference type="EMBL" id="BNJQ01000018">
    <property type="protein sequence ID" value="GHP07811.1"/>
    <property type="molecule type" value="Genomic_DNA"/>
</dbReference>
<evidence type="ECO:0000256" key="2">
    <source>
        <dbReference type="ARBA" id="ARBA00022692"/>
    </source>
</evidence>
<dbReference type="InterPro" id="IPR035892">
    <property type="entry name" value="C2_domain_sf"/>
</dbReference>
<feature type="transmembrane region" description="Helical" evidence="5">
    <location>
        <begin position="473"/>
        <end position="490"/>
    </location>
</feature>
<proteinExistence type="predicted"/>
<dbReference type="Pfam" id="PF00924">
    <property type="entry name" value="MS_channel_2nd"/>
    <property type="match status" value="1"/>
</dbReference>
<accession>A0A830HQT9</accession>
<organism evidence="7 8">
    <name type="scientific">Pycnococcus provasolii</name>
    <dbReference type="NCBI Taxonomy" id="41880"/>
    <lineage>
        <taxon>Eukaryota</taxon>
        <taxon>Viridiplantae</taxon>
        <taxon>Chlorophyta</taxon>
        <taxon>Pseudoscourfieldiophyceae</taxon>
        <taxon>Pseudoscourfieldiales</taxon>
        <taxon>Pycnococcaceae</taxon>
        <taxon>Pycnococcus</taxon>
    </lineage>
</organism>
<dbReference type="Gene3D" id="2.30.30.60">
    <property type="match status" value="1"/>
</dbReference>
<keyword evidence="8" id="KW-1185">Reference proteome</keyword>
<dbReference type="SUPFAM" id="SSF49562">
    <property type="entry name" value="C2 domain (Calcium/lipid-binding domain, CaLB)"/>
    <property type="match status" value="1"/>
</dbReference>
<dbReference type="InterPro" id="IPR006685">
    <property type="entry name" value="MscS_channel_2nd"/>
</dbReference>
<dbReference type="InterPro" id="IPR045275">
    <property type="entry name" value="MscS_archaea/bacteria_type"/>
</dbReference>
<feature type="transmembrane region" description="Helical" evidence="5">
    <location>
        <begin position="440"/>
        <end position="461"/>
    </location>
</feature>
<comment type="caution">
    <text evidence="7">The sequence shown here is derived from an EMBL/GenBank/DDBJ whole genome shotgun (WGS) entry which is preliminary data.</text>
</comment>
<evidence type="ECO:0000313" key="8">
    <source>
        <dbReference type="Proteomes" id="UP000660262"/>
    </source>
</evidence>
<name>A0A830HQT9_9CHLO</name>
<keyword evidence="2 5" id="KW-0812">Transmembrane</keyword>
<evidence type="ECO:0000256" key="1">
    <source>
        <dbReference type="ARBA" id="ARBA00004370"/>
    </source>
</evidence>
<comment type="subcellular location">
    <subcellularLocation>
        <location evidence="1">Membrane</location>
    </subcellularLocation>
</comment>
<keyword evidence="4 5" id="KW-0472">Membrane</keyword>
<evidence type="ECO:0000256" key="5">
    <source>
        <dbReference type="SAM" id="Phobius"/>
    </source>
</evidence>
<dbReference type="PROSITE" id="PS50004">
    <property type="entry name" value="C2"/>
    <property type="match status" value="1"/>
</dbReference>
<dbReference type="PANTHER" id="PTHR30221">
    <property type="entry name" value="SMALL-CONDUCTANCE MECHANOSENSITIVE CHANNEL"/>
    <property type="match status" value="1"/>
</dbReference>
<evidence type="ECO:0000313" key="7">
    <source>
        <dbReference type="EMBL" id="GHP07811.1"/>
    </source>
</evidence>
<evidence type="ECO:0000256" key="3">
    <source>
        <dbReference type="ARBA" id="ARBA00022989"/>
    </source>
</evidence>
<dbReference type="Gene3D" id="2.60.40.150">
    <property type="entry name" value="C2 domain"/>
    <property type="match status" value="1"/>
</dbReference>
<dbReference type="InterPro" id="IPR000008">
    <property type="entry name" value="C2_dom"/>
</dbReference>
<feature type="transmembrane region" description="Helical" evidence="5">
    <location>
        <begin position="517"/>
        <end position="541"/>
    </location>
</feature>